<accession>A0A1X7U4Y1</accession>
<proteinExistence type="predicted"/>
<feature type="transmembrane region" description="Helical" evidence="1">
    <location>
        <begin position="280"/>
        <end position="303"/>
    </location>
</feature>
<dbReference type="InParanoid" id="A0A1X7U4Y1"/>
<feature type="transmembrane region" description="Helical" evidence="1">
    <location>
        <begin position="74"/>
        <end position="98"/>
    </location>
</feature>
<name>A0A1X7U4Y1_AMPQE</name>
<feature type="transmembrane region" description="Helical" evidence="1">
    <location>
        <begin position="387"/>
        <end position="410"/>
    </location>
</feature>
<evidence type="ECO:0000313" key="2">
    <source>
        <dbReference type="EnsemblMetazoa" id="Aqu2.1.22516_001"/>
    </source>
</evidence>
<feature type="transmembrane region" description="Helical" evidence="1">
    <location>
        <begin position="41"/>
        <end position="62"/>
    </location>
</feature>
<reference evidence="2" key="1">
    <citation type="submission" date="2017-05" db="UniProtKB">
        <authorList>
            <consortium name="EnsemblMetazoa"/>
        </authorList>
    </citation>
    <scope>IDENTIFICATION</scope>
</reference>
<keyword evidence="1" id="KW-0812">Transmembrane</keyword>
<feature type="transmembrane region" description="Helical" evidence="1">
    <location>
        <begin position="104"/>
        <end position="129"/>
    </location>
</feature>
<dbReference type="AlphaFoldDB" id="A0A1X7U4Y1"/>
<sequence>MPSADNIKQIFSLASFVILFLSLGAAGTSLGLLQANTNNGVYAICHFFISYTQAMNSSLLNYNVPTCKLSIASAAIATICLALLTAIELISVSFQIYVKTLIAKILQVVIFVGSILFLFITMIVVSAGWGKTCATYRNITSSGGTPRSVFNINCNGPQYISDSSPFPPNGAEIITAAVIKLQSHANNNYSPDRGVKIIIVSVQPCLFTNIIMPSADNMKQIFSIASLVILFLSLGAAGTSLGFLQANTNNGASCRFYISHSQAMNSSLVDYNVPTCKLSIASAAIATICLALLTAIELISVSFKINVKTLIAKILQIGFFVGSMLFLLITMIVVSTGWGKTCATYKNITRTGGVPGSVFNLDCNGPQYISDGLGSSIGPFPPNGAEIIIAAVFAGVGVLLAAGALCVYIAQQLMYIRSNDESPYSRELNTNMENNDNDD</sequence>
<feature type="transmembrane region" description="Helical" evidence="1">
    <location>
        <begin position="221"/>
        <end position="243"/>
    </location>
</feature>
<keyword evidence="1" id="KW-1133">Transmembrane helix</keyword>
<keyword evidence="1" id="KW-0472">Membrane</keyword>
<protein>
    <recommendedName>
        <fullName evidence="3">MARVEL domain-containing protein</fullName>
    </recommendedName>
</protein>
<feature type="transmembrane region" description="Helical" evidence="1">
    <location>
        <begin position="315"/>
        <end position="338"/>
    </location>
</feature>
<organism evidence="2">
    <name type="scientific">Amphimedon queenslandica</name>
    <name type="common">Sponge</name>
    <dbReference type="NCBI Taxonomy" id="400682"/>
    <lineage>
        <taxon>Eukaryota</taxon>
        <taxon>Metazoa</taxon>
        <taxon>Porifera</taxon>
        <taxon>Demospongiae</taxon>
        <taxon>Heteroscleromorpha</taxon>
        <taxon>Haplosclerida</taxon>
        <taxon>Niphatidae</taxon>
        <taxon>Amphimedon</taxon>
    </lineage>
</organism>
<evidence type="ECO:0008006" key="3">
    <source>
        <dbReference type="Google" id="ProtNLM"/>
    </source>
</evidence>
<evidence type="ECO:0000256" key="1">
    <source>
        <dbReference type="SAM" id="Phobius"/>
    </source>
</evidence>
<dbReference type="EnsemblMetazoa" id="Aqu2.1.22516_001">
    <property type="protein sequence ID" value="Aqu2.1.22516_001"/>
    <property type="gene ID" value="Aqu2.1.22516"/>
</dbReference>